<evidence type="ECO:0000313" key="1">
    <source>
        <dbReference type="EMBL" id="KKL76147.1"/>
    </source>
</evidence>
<dbReference type="EMBL" id="LAZR01024142">
    <property type="protein sequence ID" value="KKL76147.1"/>
    <property type="molecule type" value="Genomic_DNA"/>
</dbReference>
<accession>A0A0F9HLV7</accession>
<comment type="caution">
    <text evidence="1">The sequence shown here is derived from an EMBL/GenBank/DDBJ whole genome shotgun (WGS) entry which is preliminary data.</text>
</comment>
<gene>
    <name evidence="1" type="ORF">LCGC14_2047820</name>
</gene>
<name>A0A0F9HLV7_9ZZZZ</name>
<sequence>MLWVGQFGIVDGEAQEESPWVGVFPESGRGRPDKPGLEAVDLFVVVEPALPASEDYCRMARERTAQRGLMVEAAT</sequence>
<proteinExistence type="predicted"/>
<reference evidence="1" key="1">
    <citation type="journal article" date="2015" name="Nature">
        <title>Complex archaea that bridge the gap between prokaryotes and eukaryotes.</title>
        <authorList>
            <person name="Spang A."/>
            <person name="Saw J.H."/>
            <person name="Jorgensen S.L."/>
            <person name="Zaremba-Niedzwiedzka K."/>
            <person name="Martijn J."/>
            <person name="Lind A.E."/>
            <person name="van Eijk R."/>
            <person name="Schleper C."/>
            <person name="Guy L."/>
            <person name="Ettema T.J."/>
        </authorList>
    </citation>
    <scope>NUCLEOTIDE SEQUENCE</scope>
</reference>
<protein>
    <submittedName>
        <fullName evidence="1">Uncharacterized protein</fullName>
    </submittedName>
</protein>
<dbReference type="AlphaFoldDB" id="A0A0F9HLV7"/>
<organism evidence="1">
    <name type="scientific">marine sediment metagenome</name>
    <dbReference type="NCBI Taxonomy" id="412755"/>
    <lineage>
        <taxon>unclassified sequences</taxon>
        <taxon>metagenomes</taxon>
        <taxon>ecological metagenomes</taxon>
    </lineage>
</organism>